<keyword evidence="6" id="KW-0498">Mitosis</keyword>
<dbReference type="GO" id="GO:0005881">
    <property type="term" value="C:cytoplasmic microtubule"/>
    <property type="evidence" value="ECO:0007669"/>
    <property type="project" value="TreeGrafter"/>
</dbReference>
<comment type="subunit">
    <text evidence="3">Interacts with microtubules.</text>
</comment>
<dbReference type="GO" id="GO:0051301">
    <property type="term" value="P:cell division"/>
    <property type="evidence" value="ECO:0007669"/>
    <property type="project" value="UniProtKB-KW"/>
</dbReference>
<dbReference type="AlphaFoldDB" id="A0A5N6TRL0"/>
<proteinExistence type="inferred from homology"/>
<evidence type="ECO:0000313" key="11">
    <source>
        <dbReference type="Proteomes" id="UP000325780"/>
    </source>
</evidence>
<evidence type="ECO:0000256" key="2">
    <source>
        <dbReference type="ARBA" id="ARBA00009549"/>
    </source>
</evidence>
<evidence type="ECO:0000256" key="4">
    <source>
        <dbReference type="ARBA" id="ARBA00022618"/>
    </source>
</evidence>
<protein>
    <submittedName>
        <fullName evidence="10">Clasp N terminal-domain-containing protein</fullName>
    </submittedName>
</protein>
<keyword evidence="6" id="KW-0131">Cell cycle</keyword>
<evidence type="ECO:0000259" key="9">
    <source>
        <dbReference type="SMART" id="SM01349"/>
    </source>
</evidence>
<evidence type="ECO:0000256" key="6">
    <source>
        <dbReference type="ARBA" id="ARBA00022776"/>
    </source>
</evidence>
<feature type="region of interest" description="Disordered" evidence="8">
    <location>
        <begin position="807"/>
        <end position="886"/>
    </location>
</feature>
<dbReference type="GO" id="GO:0008017">
    <property type="term" value="F:microtubule binding"/>
    <property type="evidence" value="ECO:0007669"/>
    <property type="project" value="TreeGrafter"/>
</dbReference>
<feature type="region of interest" description="Disordered" evidence="8">
    <location>
        <begin position="922"/>
        <end position="968"/>
    </location>
</feature>
<evidence type="ECO:0000256" key="3">
    <source>
        <dbReference type="ARBA" id="ARBA00011375"/>
    </source>
</evidence>
<evidence type="ECO:0000256" key="1">
    <source>
        <dbReference type="ARBA" id="ARBA00004186"/>
    </source>
</evidence>
<dbReference type="GO" id="GO:0060172">
    <property type="term" value="P:astral microtubule depolymerization"/>
    <property type="evidence" value="ECO:0007669"/>
    <property type="project" value="TreeGrafter"/>
</dbReference>
<dbReference type="SMART" id="SM01349">
    <property type="entry name" value="TOG"/>
    <property type="match status" value="2"/>
</dbReference>
<name>A0A5N6TRL0_ASPAV</name>
<dbReference type="SUPFAM" id="SSF48371">
    <property type="entry name" value="ARM repeat"/>
    <property type="match status" value="1"/>
</dbReference>
<feature type="compositionally biased region" description="Basic and acidic residues" evidence="8">
    <location>
        <begin position="185"/>
        <end position="196"/>
    </location>
</feature>
<dbReference type="InterPro" id="IPR024395">
    <property type="entry name" value="CLASP_N_dom"/>
</dbReference>
<dbReference type="Gene3D" id="1.25.10.10">
    <property type="entry name" value="Leucine-rich Repeat Variant"/>
    <property type="match status" value="2"/>
</dbReference>
<comment type="subcellular location">
    <subcellularLocation>
        <location evidence="1">Cytoplasm</location>
        <location evidence="1">Cytoskeleton</location>
        <location evidence="1">Spindle</location>
    </subcellularLocation>
</comment>
<feature type="compositionally biased region" description="Basic and acidic residues" evidence="8">
    <location>
        <begin position="513"/>
        <end position="522"/>
    </location>
</feature>
<evidence type="ECO:0000256" key="7">
    <source>
        <dbReference type="ARBA" id="ARBA00024889"/>
    </source>
</evidence>
<organism evidence="10 11">
    <name type="scientific">Aspergillus avenaceus</name>
    <dbReference type="NCBI Taxonomy" id="36643"/>
    <lineage>
        <taxon>Eukaryota</taxon>
        <taxon>Fungi</taxon>
        <taxon>Dikarya</taxon>
        <taxon>Ascomycota</taxon>
        <taxon>Pezizomycotina</taxon>
        <taxon>Eurotiomycetes</taxon>
        <taxon>Eurotiomycetidae</taxon>
        <taxon>Eurotiales</taxon>
        <taxon>Aspergillaceae</taxon>
        <taxon>Aspergillus</taxon>
        <taxon>Aspergillus subgen. Circumdati</taxon>
    </lineage>
</organism>
<feature type="domain" description="TOG" evidence="9">
    <location>
        <begin position="542"/>
        <end position="787"/>
    </location>
</feature>
<feature type="domain" description="TOG" evidence="9">
    <location>
        <begin position="254"/>
        <end position="491"/>
    </location>
</feature>
<dbReference type="GO" id="GO:0005815">
    <property type="term" value="C:microtubule organizing center"/>
    <property type="evidence" value="ECO:0007669"/>
    <property type="project" value="TreeGrafter"/>
</dbReference>
<comment type="function">
    <text evidence="7">Microtubule binding protein that promotes the stabilization of dynamic microtubules. Required for mitotic spindle formation.</text>
</comment>
<comment type="similarity">
    <text evidence="2">Belongs to the CLASP family.</text>
</comment>
<accession>A0A5N6TRL0</accession>
<dbReference type="GO" id="GO:1990023">
    <property type="term" value="C:mitotic spindle midzone"/>
    <property type="evidence" value="ECO:0007669"/>
    <property type="project" value="TreeGrafter"/>
</dbReference>
<keyword evidence="11" id="KW-1185">Reference proteome</keyword>
<gene>
    <name evidence="10" type="ORF">BDV25DRAFT_8831</name>
</gene>
<dbReference type="PANTHER" id="PTHR21567">
    <property type="entry name" value="CLASP"/>
    <property type="match status" value="1"/>
</dbReference>
<keyword evidence="5" id="KW-0493">Microtubule</keyword>
<keyword evidence="4" id="KW-0132">Cell division</keyword>
<dbReference type="GO" id="GO:0005876">
    <property type="term" value="C:spindle microtubule"/>
    <property type="evidence" value="ECO:0007669"/>
    <property type="project" value="TreeGrafter"/>
</dbReference>
<feature type="region of interest" description="Disordered" evidence="8">
    <location>
        <begin position="496"/>
        <end position="539"/>
    </location>
</feature>
<dbReference type="GO" id="GO:0090307">
    <property type="term" value="P:mitotic spindle assembly"/>
    <property type="evidence" value="ECO:0007669"/>
    <property type="project" value="TreeGrafter"/>
</dbReference>
<evidence type="ECO:0000256" key="5">
    <source>
        <dbReference type="ARBA" id="ARBA00022701"/>
    </source>
</evidence>
<dbReference type="InterPro" id="IPR011989">
    <property type="entry name" value="ARM-like"/>
</dbReference>
<dbReference type="OrthoDB" id="46159at2759"/>
<feature type="region of interest" description="Disordered" evidence="8">
    <location>
        <begin position="137"/>
        <end position="196"/>
    </location>
</feature>
<dbReference type="Proteomes" id="UP000325780">
    <property type="component" value="Unassembled WGS sequence"/>
</dbReference>
<dbReference type="InterPro" id="IPR034085">
    <property type="entry name" value="TOG"/>
</dbReference>
<feature type="compositionally biased region" description="Polar residues" evidence="8">
    <location>
        <begin position="876"/>
        <end position="886"/>
    </location>
</feature>
<evidence type="ECO:0000313" key="10">
    <source>
        <dbReference type="EMBL" id="KAE8148924.1"/>
    </source>
</evidence>
<dbReference type="Pfam" id="PF12348">
    <property type="entry name" value="CLASP_N"/>
    <property type="match status" value="2"/>
</dbReference>
<dbReference type="InterPro" id="IPR016024">
    <property type="entry name" value="ARM-type_fold"/>
</dbReference>
<dbReference type="EMBL" id="ML742141">
    <property type="protein sequence ID" value="KAE8148924.1"/>
    <property type="molecule type" value="Genomic_DNA"/>
</dbReference>
<dbReference type="PANTHER" id="PTHR21567:SF9">
    <property type="entry name" value="CLIP-ASSOCIATING PROTEIN"/>
    <property type="match status" value="1"/>
</dbReference>
<feature type="compositionally biased region" description="Low complexity" evidence="8">
    <location>
        <begin position="825"/>
        <end position="834"/>
    </location>
</feature>
<reference evidence="10 11" key="1">
    <citation type="submission" date="2019-04" db="EMBL/GenBank/DDBJ databases">
        <title>Friends and foes A comparative genomics study of 23 Aspergillus species from section Flavi.</title>
        <authorList>
            <consortium name="DOE Joint Genome Institute"/>
            <person name="Kjaerbolling I."/>
            <person name="Vesth T."/>
            <person name="Frisvad J.C."/>
            <person name="Nybo J.L."/>
            <person name="Theobald S."/>
            <person name="Kildgaard S."/>
            <person name="Isbrandt T."/>
            <person name="Kuo A."/>
            <person name="Sato A."/>
            <person name="Lyhne E.K."/>
            <person name="Kogle M.E."/>
            <person name="Wiebenga A."/>
            <person name="Kun R.S."/>
            <person name="Lubbers R.J."/>
            <person name="Makela M.R."/>
            <person name="Barry K."/>
            <person name="Chovatia M."/>
            <person name="Clum A."/>
            <person name="Daum C."/>
            <person name="Haridas S."/>
            <person name="He G."/>
            <person name="LaButti K."/>
            <person name="Lipzen A."/>
            <person name="Mondo S."/>
            <person name="Riley R."/>
            <person name="Salamov A."/>
            <person name="Simmons B.A."/>
            <person name="Magnuson J.K."/>
            <person name="Henrissat B."/>
            <person name="Mortensen U.H."/>
            <person name="Larsen T.O."/>
            <person name="Devries R.P."/>
            <person name="Grigoriev I.V."/>
            <person name="Machida M."/>
            <person name="Baker S.E."/>
            <person name="Andersen M.R."/>
        </authorList>
    </citation>
    <scope>NUCLEOTIDE SEQUENCE [LARGE SCALE GENOMIC DNA]</scope>
    <source>
        <strain evidence="10 11">IBT 18842</strain>
    </source>
</reference>
<evidence type="ECO:0000256" key="8">
    <source>
        <dbReference type="SAM" id="MobiDB-lite"/>
    </source>
</evidence>
<sequence length="1265" mass="142226">MSVERFKLLLKDLYTAFSLHTPYLLNDLRIFITKAARLLSNYLRFFKKWTPKIFIKVVITALDVVRKSFDISSVHLTGLVDKLRWCIEPARLVISVALLYAANFLERIQLEIENSDAQKPEQATIEPADLVLETVPQAQQEQDQEPVESTEPVCNTVPQPQQEQEREPVESAEPVCNTVPQPQQEQDREQEQDQKLVESAEPVCNTVPQLQQEQDREQEQDQNLVEFTEPVCNTVPQLQQPEGGNNQSELDILEPIQAMVIDMESKATALVSILQNNNQTIDAKVSSLQSLKSEIKQRNVPEGAVQFIFQAVHIAIGSHNVPLYTSGFSTLGHLLKRLYLQDQSALVFTHARAILPVLYERLGDHRPPVRKMASQAFTDIWPVANVEVEQYVLERGLIGKNARAREMGVTWLLEMGRDHGLLFRAYVPTLVGCLEDADSLVRDAAKGACIGLFRTAKPNAKADLRKHLQHKDVRKSIVQEILSTIDQSFVDDTADTHTAVTTEPAHPPPLSAKELEQKDTHRPNVGRVHPNPRESDNVVPLDVLSGRDIERYLSQMAPHFEGRESEANWPEREKGVKLLRRLTRGNAPHDYNQIFISSLRTLVDGIMKVVNTPRTTLSTQGCLLLQDLAKTCGPTIDPMTEIIMQNMIKFCGGSKKISATKGNDTMCIILESVSYTPRMLQHVTSACQDKNAQLRQYAATWLRILLGRESTSSRSTSANNLDTLQKVIQKCLNDANPSVREEMRTTFWKFHELWPQLADDILNTLDSKSRLALERNPANRLGASVVPRPVTPKGPRSRLALKEAIALQKKSRLSPKKPTMPTRPASAQSALSQSRADEHSAILPKVRTNPPALPKSTLSSAPVRLGGKPRRPATAEPTNTVVENELQNNDGIERNSISQSHSTIETSDSSQTSINATVIVHGHSSNGDIPASGVQAPTDKDEDFNASGVRAPTKEKEEGGDLTATPKQTKQPKCAFIWGLEEGEGVLARILSPIDLNESPWKQRNPRSTHKMKTLRDPEAAMRRIEQATRCIRARSLDFYAFMDLRNLLNRIKLSNIKIPDDTFDSLIYSLVEELAISPYHGVLHYPDDWMIFKRDVVDTIFTAAYYFTEQFERHCTRVVVGCINARAYMPTKFSYWREMRDMACMFARLDIVDDIIPELVACAEKGPGGTPGTQDATNMSLYILNALLTYRAEREQALPRKLWMCIASIIPQLIMERPAETRKEVKALCLRLYKANSEADFWAFLGHPSDAVNRLIRVYIKTSK</sequence>